<organism evidence="11 12">
    <name type="scientific">Gemella morbillorum</name>
    <dbReference type="NCBI Taxonomy" id="29391"/>
    <lineage>
        <taxon>Bacteria</taxon>
        <taxon>Bacillati</taxon>
        <taxon>Bacillota</taxon>
        <taxon>Bacilli</taxon>
        <taxon>Bacillales</taxon>
        <taxon>Gemellaceae</taxon>
        <taxon>Gemella</taxon>
    </lineage>
</organism>
<dbReference type="AlphaFoldDB" id="A0A2X4N6C2"/>
<feature type="binding site" evidence="9">
    <location>
        <position position="142"/>
    </location>
    <ligand>
        <name>Zn(2+)</name>
        <dbReference type="ChEBI" id="CHEBI:29105"/>
    </ligand>
</feature>
<evidence type="ECO:0000256" key="7">
    <source>
        <dbReference type="ARBA" id="ARBA00023125"/>
    </source>
</evidence>
<evidence type="ECO:0000313" key="12">
    <source>
        <dbReference type="Proteomes" id="UP000425411"/>
    </source>
</evidence>
<feature type="binding site" evidence="10">
    <location>
        <position position="131"/>
    </location>
    <ligand>
        <name>Fe cation</name>
        <dbReference type="ChEBI" id="CHEBI:24875"/>
    </ligand>
</feature>
<keyword evidence="5 9" id="KW-0862">Zinc</keyword>
<dbReference type="GO" id="GO:0005737">
    <property type="term" value="C:cytoplasm"/>
    <property type="evidence" value="ECO:0007669"/>
    <property type="project" value="UniProtKB-SubCell"/>
</dbReference>
<keyword evidence="9" id="KW-0479">Metal-binding</keyword>
<proteinExistence type="inferred from homology"/>
<evidence type="ECO:0000256" key="10">
    <source>
        <dbReference type="PIRSR" id="PIRSR602481-2"/>
    </source>
</evidence>
<keyword evidence="7" id="KW-0238">DNA-binding</keyword>
<comment type="cofactor">
    <cofactor evidence="10">
        <name>Mn(2+)</name>
        <dbReference type="ChEBI" id="CHEBI:29035"/>
    </cofactor>
    <cofactor evidence="10">
        <name>Fe(2+)</name>
        <dbReference type="ChEBI" id="CHEBI:29033"/>
    </cofactor>
    <text evidence="10">Binds 1 Mn(2+) or Fe(2+) ion per subunit.</text>
</comment>
<dbReference type="InterPro" id="IPR002481">
    <property type="entry name" value="FUR"/>
</dbReference>
<keyword evidence="12" id="KW-1185">Reference proteome</keyword>
<dbReference type="GO" id="GO:0003700">
    <property type="term" value="F:DNA-binding transcription factor activity"/>
    <property type="evidence" value="ECO:0007669"/>
    <property type="project" value="InterPro"/>
</dbReference>
<comment type="similarity">
    <text evidence="2">Belongs to the Fur family.</text>
</comment>
<dbReference type="PANTHER" id="PTHR33202">
    <property type="entry name" value="ZINC UPTAKE REGULATION PROTEIN"/>
    <property type="match status" value="1"/>
</dbReference>
<dbReference type="GeneID" id="93207292"/>
<dbReference type="Pfam" id="PF01475">
    <property type="entry name" value="FUR"/>
    <property type="match status" value="1"/>
</dbReference>
<evidence type="ECO:0000256" key="6">
    <source>
        <dbReference type="ARBA" id="ARBA00023015"/>
    </source>
</evidence>
<dbReference type="SUPFAM" id="SSF46785">
    <property type="entry name" value="Winged helix' DNA-binding domain"/>
    <property type="match status" value="1"/>
</dbReference>
<feature type="binding site" evidence="9">
    <location>
        <position position="139"/>
    </location>
    <ligand>
        <name>Zn(2+)</name>
        <dbReference type="ChEBI" id="CHEBI:29105"/>
    </ligand>
</feature>
<evidence type="ECO:0000256" key="5">
    <source>
        <dbReference type="ARBA" id="ARBA00022833"/>
    </source>
</evidence>
<dbReference type="Gene3D" id="1.10.10.10">
    <property type="entry name" value="Winged helix-like DNA-binding domain superfamily/Winged helix DNA-binding domain"/>
    <property type="match status" value="1"/>
</dbReference>
<dbReference type="EMBL" id="CP046314">
    <property type="protein sequence ID" value="QGS09622.1"/>
    <property type="molecule type" value="Genomic_DNA"/>
</dbReference>
<feature type="binding site" evidence="9">
    <location>
        <position position="101"/>
    </location>
    <ligand>
        <name>Zn(2+)</name>
        <dbReference type="ChEBI" id="CHEBI:29105"/>
    </ligand>
</feature>
<feature type="binding site" evidence="9">
    <location>
        <position position="104"/>
    </location>
    <ligand>
        <name>Zn(2+)</name>
        <dbReference type="ChEBI" id="CHEBI:29105"/>
    </ligand>
</feature>
<dbReference type="GO" id="GO:0000976">
    <property type="term" value="F:transcription cis-regulatory region binding"/>
    <property type="evidence" value="ECO:0007669"/>
    <property type="project" value="TreeGrafter"/>
</dbReference>
<dbReference type="GO" id="GO:0008270">
    <property type="term" value="F:zinc ion binding"/>
    <property type="evidence" value="ECO:0007669"/>
    <property type="project" value="TreeGrafter"/>
</dbReference>
<accession>A0A2X4N6C2</accession>
<evidence type="ECO:0000256" key="1">
    <source>
        <dbReference type="ARBA" id="ARBA00004496"/>
    </source>
</evidence>
<name>A0A2X4N6C2_9BACL</name>
<dbReference type="OrthoDB" id="8659436at2"/>
<evidence type="ECO:0000313" key="11">
    <source>
        <dbReference type="EMBL" id="QGS09622.1"/>
    </source>
</evidence>
<comment type="subcellular location">
    <subcellularLocation>
        <location evidence="1">Cytoplasm</location>
    </subcellularLocation>
</comment>
<keyword evidence="6" id="KW-0805">Transcription regulation</keyword>
<dbReference type="GO" id="GO:0045892">
    <property type="term" value="P:negative regulation of DNA-templated transcription"/>
    <property type="evidence" value="ECO:0007669"/>
    <property type="project" value="TreeGrafter"/>
</dbReference>
<dbReference type="Gene3D" id="3.30.1490.190">
    <property type="match status" value="1"/>
</dbReference>
<dbReference type="GO" id="GO:1900376">
    <property type="term" value="P:regulation of secondary metabolite biosynthetic process"/>
    <property type="evidence" value="ECO:0007669"/>
    <property type="project" value="TreeGrafter"/>
</dbReference>
<evidence type="ECO:0000256" key="8">
    <source>
        <dbReference type="ARBA" id="ARBA00023163"/>
    </source>
</evidence>
<dbReference type="PANTHER" id="PTHR33202:SF1">
    <property type="entry name" value="FERRIC UPTAKE REGULATION PROTEIN"/>
    <property type="match status" value="1"/>
</dbReference>
<evidence type="ECO:0000256" key="9">
    <source>
        <dbReference type="PIRSR" id="PIRSR602481-1"/>
    </source>
</evidence>
<sequence>MTTTEEKVDRIMKLLKEKGYKYTDKRKSMVKLLVTEDRYINAKFVSETLGKVYPGLSFDTIYRNLSTYEELGILETTEIKGEKYFKIGCLEEDHHHHHHICLGCGKAKIIHIHVCDNLKIDELKGYRIDGHKFEVYGLCPKCLEKEENK</sequence>
<dbReference type="Proteomes" id="UP000425411">
    <property type="component" value="Chromosome"/>
</dbReference>
<evidence type="ECO:0000256" key="4">
    <source>
        <dbReference type="ARBA" id="ARBA00022491"/>
    </source>
</evidence>
<keyword evidence="8" id="KW-0804">Transcription</keyword>
<feature type="binding site" evidence="10">
    <location>
        <position position="95"/>
    </location>
    <ligand>
        <name>Fe cation</name>
        <dbReference type="ChEBI" id="CHEBI:24875"/>
    </ligand>
</feature>
<reference evidence="11 12" key="1">
    <citation type="submission" date="2019-11" db="EMBL/GenBank/DDBJ databases">
        <title>FDA dAtabase for Regulatory Grade micrObial Sequences (FDA-ARGOS): Supporting development and validation of Infectious Disease Dx tests.</title>
        <authorList>
            <person name="Turner S."/>
            <person name="Byrd R."/>
            <person name="Tallon L."/>
            <person name="Sadzewicz L."/>
            <person name="Vavikolanu K."/>
            <person name="Mehta A."/>
            <person name="Aluvathingal J."/>
            <person name="Nadendla S."/>
            <person name="Myers T."/>
            <person name="Yan Y."/>
            <person name="Sichtig H."/>
        </authorList>
    </citation>
    <scope>NUCLEOTIDE SEQUENCE [LARGE SCALE GENOMIC DNA]</scope>
    <source>
        <strain evidence="11 12">FDAARGOS_741</strain>
    </source>
</reference>
<dbReference type="RefSeq" id="WP_004632293.1">
    <property type="nucleotide sequence ID" value="NZ_CP046314.1"/>
</dbReference>
<dbReference type="InterPro" id="IPR043135">
    <property type="entry name" value="Fur_C"/>
</dbReference>
<evidence type="ECO:0000256" key="3">
    <source>
        <dbReference type="ARBA" id="ARBA00022490"/>
    </source>
</evidence>
<dbReference type="InterPro" id="IPR036388">
    <property type="entry name" value="WH-like_DNA-bd_sf"/>
</dbReference>
<evidence type="ECO:0000256" key="2">
    <source>
        <dbReference type="ARBA" id="ARBA00007957"/>
    </source>
</evidence>
<keyword evidence="3" id="KW-0963">Cytoplasm</keyword>
<keyword evidence="10" id="KW-0408">Iron</keyword>
<protein>
    <submittedName>
        <fullName evidence="11">Transcriptional repressor</fullName>
    </submittedName>
</protein>
<dbReference type="InterPro" id="IPR036390">
    <property type="entry name" value="WH_DNA-bd_sf"/>
</dbReference>
<gene>
    <name evidence="11" type="ORF">FOC49_06875</name>
</gene>
<comment type="cofactor">
    <cofactor evidence="9">
        <name>Zn(2+)</name>
        <dbReference type="ChEBI" id="CHEBI:29105"/>
    </cofactor>
    <text evidence="9">Binds 1 zinc ion per subunit.</text>
</comment>
<keyword evidence="4" id="KW-0678">Repressor</keyword>